<gene>
    <name evidence="1" type="ORF">ATK30_2740</name>
</gene>
<dbReference type="Proteomes" id="UP000233750">
    <property type="component" value="Unassembled WGS sequence"/>
</dbReference>
<dbReference type="AlphaFoldDB" id="A0A2N3WDI9"/>
<sequence length="322" mass="36147">MQRQGRWANEPDVLSQYSVHQVIRAKTLESLDMNSKVIYRKCLPGGPWRRLLPGVILLHNNDPTPDQLVHAALLYAGAAAIVTGEEACRRYGLRLNVPAPSEHRIHVLIPHHLKRISTDFVTVERTKRLPRPWLRAGVPLAPLARATTDFVRRIRIVNVVGQAMIEAVQRGGCTPQALAEELDRGTKRGTALPRRLLSEWARARSVAEAEAQKLARALPHPPTHQNEVLYDHAGDYAGRPDFWWDDVGLAWEIDSLDFHFRSADYARTLRRNSRYASLGIAVVQTLPSRLRTEPKAVLDELRAAYATALTRPRPSVSVGEPP</sequence>
<evidence type="ECO:0008006" key="3">
    <source>
        <dbReference type="Google" id="ProtNLM"/>
    </source>
</evidence>
<dbReference type="EMBL" id="PJMY01000003">
    <property type="protein sequence ID" value="PKV91952.1"/>
    <property type="molecule type" value="Genomic_DNA"/>
</dbReference>
<accession>A0A2N3WDI9</accession>
<keyword evidence="2" id="KW-1185">Reference proteome</keyword>
<reference evidence="1 2" key="1">
    <citation type="submission" date="2017-12" db="EMBL/GenBank/DDBJ databases">
        <title>Sequencing the genomes of 1000 Actinobacteria strains.</title>
        <authorList>
            <person name="Klenk H.-P."/>
        </authorList>
    </citation>
    <scope>NUCLEOTIDE SEQUENCE [LARGE SCALE GENOMIC DNA]</scope>
    <source>
        <strain evidence="1 2">DSM 45165</strain>
    </source>
</reference>
<name>A0A2N3WDI9_9PSEU</name>
<comment type="caution">
    <text evidence="1">The sequence shown here is derived from an EMBL/GenBank/DDBJ whole genome shotgun (WGS) entry which is preliminary data.</text>
</comment>
<proteinExistence type="predicted"/>
<evidence type="ECO:0000313" key="1">
    <source>
        <dbReference type="EMBL" id="PKV91952.1"/>
    </source>
</evidence>
<dbReference type="RefSeq" id="WP_244194605.1">
    <property type="nucleotide sequence ID" value="NZ_PJMY01000003.1"/>
</dbReference>
<organism evidence="1 2">
    <name type="scientific">Amycolatopsis echigonensis</name>
    <dbReference type="NCBI Taxonomy" id="2576905"/>
    <lineage>
        <taxon>Bacteria</taxon>
        <taxon>Bacillati</taxon>
        <taxon>Actinomycetota</taxon>
        <taxon>Actinomycetes</taxon>
        <taxon>Pseudonocardiales</taxon>
        <taxon>Pseudonocardiaceae</taxon>
        <taxon>Amycolatopsis</taxon>
    </lineage>
</organism>
<protein>
    <recommendedName>
        <fullName evidence="3">Transcriptional regulator, AbiEi antitoxin, Type IV TA system</fullName>
    </recommendedName>
</protein>
<evidence type="ECO:0000313" key="2">
    <source>
        <dbReference type="Proteomes" id="UP000233750"/>
    </source>
</evidence>